<evidence type="ECO:0008006" key="4">
    <source>
        <dbReference type="Google" id="ProtNLM"/>
    </source>
</evidence>
<keyword evidence="1" id="KW-0732">Signal</keyword>
<dbReference type="AlphaFoldDB" id="A0A4Y2QFF8"/>
<sequence>MLTLCTISLAMLTSRFEATRGFFWDGPRNFEPRSDDDTWAGALPLQASTPRRRGDSGLHTRRIFSGIGFPPNQESSGLKTETLPLGHRGLKPFALRVTSRV</sequence>
<proteinExistence type="predicted"/>
<evidence type="ECO:0000256" key="1">
    <source>
        <dbReference type="SAM" id="SignalP"/>
    </source>
</evidence>
<feature type="signal peptide" evidence="1">
    <location>
        <begin position="1"/>
        <end position="21"/>
    </location>
</feature>
<comment type="caution">
    <text evidence="2">The sequence shown here is derived from an EMBL/GenBank/DDBJ whole genome shotgun (WGS) entry which is preliminary data.</text>
</comment>
<feature type="chain" id="PRO_5021311066" description="Secreted protein" evidence="1">
    <location>
        <begin position="22"/>
        <end position="101"/>
    </location>
</feature>
<name>A0A4Y2QFF8_ARAVE</name>
<evidence type="ECO:0000313" key="3">
    <source>
        <dbReference type="Proteomes" id="UP000499080"/>
    </source>
</evidence>
<reference evidence="2 3" key="1">
    <citation type="journal article" date="2019" name="Sci. Rep.">
        <title>Orb-weaving spider Araneus ventricosus genome elucidates the spidroin gene catalogue.</title>
        <authorList>
            <person name="Kono N."/>
            <person name="Nakamura H."/>
            <person name="Ohtoshi R."/>
            <person name="Moran D.A.P."/>
            <person name="Shinohara A."/>
            <person name="Yoshida Y."/>
            <person name="Fujiwara M."/>
            <person name="Mori M."/>
            <person name="Tomita M."/>
            <person name="Arakawa K."/>
        </authorList>
    </citation>
    <scope>NUCLEOTIDE SEQUENCE [LARGE SCALE GENOMIC DNA]</scope>
</reference>
<gene>
    <name evidence="2" type="ORF">AVEN_263400_1</name>
</gene>
<protein>
    <recommendedName>
        <fullName evidence="4">Secreted protein</fullName>
    </recommendedName>
</protein>
<dbReference type="EMBL" id="BGPR01013629">
    <property type="protein sequence ID" value="GBN61477.1"/>
    <property type="molecule type" value="Genomic_DNA"/>
</dbReference>
<accession>A0A4Y2QFF8</accession>
<keyword evidence="3" id="KW-1185">Reference proteome</keyword>
<organism evidence="2 3">
    <name type="scientific">Araneus ventricosus</name>
    <name type="common">Orbweaver spider</name>
    <name type="synonym">Epeira ventricosa</name>
    <dbReference type="NCBI Taxonomy" id="182803"/>
    <lineage>
        <taxon>Eukaryota</taxon>
        <taxon>Metazoa</taxon>
        <taxon>Ecdysozoa</taxon>
        <taxon>Arthropoda</taxon>
        <taxon>Chelicerata</taxon>
        <taxon>Arachnida</taxon>
        <taxon>Araneae</taxon>
        <taxon>Araneomorphae</taxon>
        <taxon>Entelegynae</taxon>
        <taxon>Araneoidea</taxon>
        <taxon>Araneidae</taxon>
        <taxon>Araneus</taxon>
    </lineage>
</organism>
<evidence type="ECO:0000313" key="2">
    <source>
        <dbReference type="EMBL" id="GBN61477.1"/>
    </source>
</evidence>
<dbReference type="Proteomes" id="UP000499080">
    <property type="component" value="Unassembled WGS sequence"/>
</dbReference>